<feature type="region of interest" description="Disordered" evidence="1">
    <location>
        <begin position="211"/>
        <end position="235"/>
    </location>
</feature>
<feature type="compositionally biased region" description="Basic and acidic residues" evidence="1">
    <location>
        <begin position="213"/>
        <end position="229"/>
    </location>
</feature>
<reference evidence="2 3" key="1">
    <citation type="journal article" date="2019" name="Nat. Med.">
        <title>Preventing dysbiosis of the neonatal mouse intestinal microbiome protects against late-onset sepsis.</title>
        <authorList>
            <person name="Singer J.R."/>
            <person name="Blosser E.G."/>
            <person name="Zindl C.L."/>
            <person name="Silberger D.J."/>
            <person name="Conlan S."/>
            <person name="Laufer V.A."/>
            <person name="DiToro D."/>
            <person name="Deming C."/>
            <person name="Kumar R."/>
            <person name="Morrow C.D."/>
            <person name="Segre J.A."/>
            <person name="Gray M.J."/>
            <person name="Randolph D.A."/>
            <person name="Weaver C.T."/>
        </authorList>
    </citation>
    <scope>NUCLEOTIDE SEQUENCE [LARGE SCALE GENOMIC DNA]</scope>
    <source>
        <strain evidence="2 3">V10</strain>
    </source>
</reference>
<dbReference type="Pfam" id="PF13479">
    <property type="entry name" value="AAA_24"/>
    <property type="match status" value="1"/>
</dbReference>
<dbReference type="AlphaFoldDB" id="A0AAE6WGR3"/>
<dbReference type="NCBIfam" id="TIGR01618">
    <property type="entry name" value="phage_P_loop"/>
    <property type="match status" value="1"/>
</dbReference>
<dbReference type="InterPro" id="IPR006505">
    <property type="entry name" value="Phage_nucleotide-bp"/>
</dbReference>
<dbReference type="SUPFAM" id="SSF52540">
    <property type="entry name" value="P-loop containing nucleoside triphosphate hydrolases"/>
    <property type="match status" value="1"/>
</dbReference>
<dbReference type="Proteomes" id="UP000463931">
    <property type="component" value="Chromosome"/>
</dbReference>
<dbReference type="RefSeq" id="WP_153551047.1">
    <property type="nucleotide sequence ID" value="NZ_CP040852.1"/>
</dbReference>
<organism evidence="2 3">
    <name type="scientific">Ligilactobacillus murinus</name>
    <dbReference type="NCBI Taxonomy" id="1622"/>
    <lineage>
        <taxon>Bacteria</taxon>
        <taxon>Bacillati</taxon>
        <taxon>Bacillota</taxon>
        <taxon>Bacilli</taxon>
        <taxon>Lactobacillales</taxon>
        <taxon>Lactobacillaceae</taxon>
        <taxon>Ligilactobacillus</taxon>
    </lineage>
</organism>
<gene>
    <name evidence="2" type="ORF">FEE40_09875</name>
</gene>
<dbReference type="InterPro" id="IPR027417">
    <property type="entry name" value="P-loop_NTPase"/>
</dbReference>
<dbReference type="EMBL" id="CP040852">
    <property type="protein sequence ID" value="QIA90436.1"/>
    <property type="molecule type" value="Genomic_DNA"/>
</dbReference>
<dbReference type="Gene3D" id="3.40.50.300">
    <property type="entry name" value="P-loop containing nucleotide triphosphate hydrolases"/>
    <property type="match status" value="1"/>
</dbReference>
<evidence type="ECO:0000313" key="2">
    <source>
        <dbReference type="EMBL" id="QIA90436.1"/>
    </source>
</evidence>
<name>A0AAE6WGR3_9LACO</name>
<accession>A0AAE6WGR3</accession>
<protein>
    <submittedName>
        <fullName evidence="2">Nucleotide-binding protein</fullName>
    </submittedName>
</protein>
<evidence type="ECO:0000313" key="3">
    <source>
        <dbReference type="Proteomes" id="UP000463931"/>
    </source>
</evidence>
<proteinExistence type="predicted"/>
<sequence>MRFFTPGNFPEHHNMYFIYGDGGTGKTSLLKQFKGNKALFSFDLSYNAVKDTGDITLAVLEGTDIPIIQRVVWDNLVAAVNSPNIDVICLDNVTALQNYVLDNIEHAAKDNRQNYNAMQKWFRDLATLLRRSNKTIYATAHAIDKGKNGIDEQGRYEADMNIKTFNAFTSMFDLVGRIYIKDGKRWIDLDPEQENHAKNRIDDRTLISADELIEPKQKEDITEQEETKGTAKKAS</sequence>
<evidence type="ECO:0000256" key="1">
    <source>
        <dbReference type="SAM" id="MobiDB-lite"/>
    </source>
</evidence>